<dbReference type="AlphaFoldDB" id="A0A0M6YEP7"/>
<evidence type="ECO:0000259" key="3">
    <source>
        <dbReference type="Pfam" id="PF11800"/>
    </source>
</evidence>
<dbReference type="OrthoDB" id="7488837at2"/>
<dbReference type="InterPro" id="IPR047611">
    <property type="entry name" value="RepABC_RepC"/>
</dbReference>
<dbReference type="NCBIfam" id="NF040974">
    <property type="entry name" value="RepABC_RepC"/>
    <property type="match status" value="1"/>
</dbReference>
<evidence type="ECO:0000313" key="4">
    <source>
        <dbReference type="EMBL" id="CTQ47737.1"/>
    </source>
</evidence>
<protein>
    <submittedName>
        <fullName evidence="4">Replication initiation protein RepC</fullName>
    </submittedName>
</protein>
<dbReference type="EMBL" id="CXST01000023">
    <property type="protein sequence ID" value="CTQ47737.1"/>
    <property type="molecule type" value="Genomic_DNA"/>
</dbReference>
<evidence type="ECO:0000313" key="5">
    <source>
        <dbReference type="Proteomes" id="UP000048926"/>
    </source>
</evidence>
<evidence type="ECO:0000259" key="2">
    <source>
        <dbReference type="Pfam" id="PF03428"/>
    </source>
</evidence>
<name>A0A0M6YEP7_9HYPH</name>
<feature type="domain" description="Plasmid replication protein C N-terminal" evidence="2">
    <location>
        <begin position="37"/>
        <end position="187"/>
    </location>
</feature>
<gene>
    <name evidence="4" type="ORF">LAL4801_06206</name>
</gene>
<dbReference type="Pfam" id="PF11800">
    <property type="entry name" value="RP-C_C"/>
    <property type="match status" value="1"/>
</dbReference>
<reference evidence="5" key="1">
    <citation type="submission" date="2015-07" db="EMBL/GenBank/DDBJ databases">
        <authorList>
            <person name="Rodrigo-Torres Lidia"/>
            <person name="Arahal R.David."/>
        </authorList>
    </citation>
    <scope>NUCLEOTIDE SEQUENCE [LARGE SCALE GENOMIC DNA]</scope>
    <source>
        <strain evidence="5">CECT 4801</strain>
    </source>
</reference>
<dbReference type="Proteomes" id="UP000048926">
    <property type="component" value="Unassembled WGS sequence"/>
</dbReference>
<keyword evidence="5" id="KW-1185">Reference proteome</keyword>
<proteinExistence type="predicted"/>
<feature type="compositionally biased region" description="Basic and acidic residues" evidence="1">
    <location>
        <begin position="303"/>
        <end position="322"/>
    </location>
</feature>
<dbReference type="Pfam" id="PF03428">
    <property type="entry name" value="RP-C"/>
    <property type="match status" value="1"/>
</dbReference>
<feature type="region of interest" description="Disordered" evidence="1">
    <location>
        <begin position="280"/>
        <end position="332"/>
    </location>
</feature>
<evidence type="ECO:0000256" key="1">
    <source>
        <dbReference type="SAM" id="MobiDB-lite"/>
    </source>
</evidence>
<accession>A0A0M6YEP7</accession>
<feature type="region of interest" description="Disordered" evidence="1">
    <location>
        <begin position="1"/>
        <end position="23"/>
    </location>
</feature>
<organism evidence="4 5">
    <name type="scientific">Roseibium aggregatum</name>
    <dbReference type="NCBI Taxonomy" id="187304"/>
    <lineage>
        <taxon>Bacteria</taxon>
        <taxon>Pseudomonadati</taxon>
        <taxon>Pseudomonadota</taxon>
        <taxon>Alphaproteobacteria</taxon>
        <taxon>Hyphomicrobiales</taxon>
        <taxon>Stappiaceae</taxon>
        <taxon>Roseibium</taxon>
    </lineage>
</organism>
<feature type="domain" description="Plasmid replication protein C C-terminal" evidence="3">
    <location>
        <begin position="356"/>
        <end position="441"/>
    </location>
</feature>
<dbReference type="InterPro" id="IPR005090">
    <property type="entry name" value="RepC_N"/>
</dbReference>
<dbReference type="InterPro" id="IPR021760">
    <property type="entry name" value="RepC_C"/>
</dbReference>
<sequence length="479" mass="52501">METAEFIQEPARMASRKRASGRDCFRSGPLKARSGLPAGKSKTDIFKVLKGARKSLGLGIPTLTYLEHLIGYTNKDDWREGGVPIVYVSVERLALELNVSVRTINTYERQLASRGLTLWSDSGNRKRYARRAKDGTLTEVYGVVLTPIAERFGELEGYAEGERIAAEGRLTQIGFIRSCRREINEALLRAQVIGLEGPIVEQAEAAVNKVPRTFSSRWTFIELCSLGLELEDIDTRLNEAIEPYFADKTSDQPEENVRHHNTTHTSLNLVNICNRAAPKRTSPAGDEIILQTEPANAGGMEEVSGRRTSDHESPPGAEDRPDTGTGGTGIEHIRFDQVTDVASELMRELIAEEAGQGRENWSALDRAAATAAAWIGVSPSLWASMRAQIGPAAAAVSVVLVERRMTDPDNPVSKPGGYLRGMLAKAGRGQLHLHKSIFGLSKSATARREPAPRRCEADWLPARQIHQVGASPRNPSRLP</sequence>